<keyword evidence="1" id="KW-0732">Signal</keyword>
<dbReference type="InterPro" id="IPR038606">
    <property type="entry name" value="To_sf"/>
</dbReference>
<dbReference type="PANTHER" id="PTHR11008:SF18">
    <property type="entry name" value="BCDNA.GH05536-RELATED"/>
    <property type="match status" value="1"/>
</dbReference>
<dbReference type="FunFam" id="3.15.10.30:FF:000001">
    <property type="entry name" value="Takeout-like protein 1"/>
    <property type="match status" value="1"/>
</dbReference>
<proteinExistence type="inferred from homology"/>
<sequence>MFTKYSLAIIAIALNVLCVLSAPANDFVDVTALPDGIEPCKEDENINTCIRDVMQSMIKRSKDGVPELNIRPTDPLIQEKSNLQFENNFVQGKMALRNVRIVGLSKSTVDKTEFERNGDKVKFTTYTRTPKLQVDGSYKAEVFVNNNKMSSKGIFNVTITDISAKTETEAELYERDGHSYMRITKFNIDPTLGDMHVYATGLVPDKALNDALLDLANQNWRQVYKSVVPETRSTWEPIFLKNANEFFAHLPFDLLLINKQ</sequence>
<comment type="similarity">
    <text evidence="3">Belongs to the TO family.</text>
</comment>
<dbReference type="eggNOG" id="ENOG502S5NE">
    <property type="taxonomic scope" value="Eukaryota"/>
</dbReference>
<dbReference type="VEuPathDB" id="VectorBase:MDOMA2_005563"/>
<evidence type="ECO:0000313" key="4">
    <source>
        <dbReference type="EnsemblMetazoa" id="MDOA004755-PA"/>
    </source>
</evidence>
<dbReference type="GO" id="GO:0005615">
    <property type="term" value="C:extracellular space"/>
    <property type="evidence" value="ECO:0007669"/>
    <property type="project" value="TreeGrafter"/>
</dbReference>
<evidence type="ECO:0000256" key="2">
    <source>
        <dbReference type="ARBA" id="ARBA00023108"/>
    </source>
</evidence>
<dbReference type="InterPro" id="IPR010562">
    <property type="entry name" value="Haemolymph_juvenile_hormone-bd"/>
</dbReference>
<dbReference type="PANTHER" id="PTHR11008">
    <property type="entry name" value="PROTEIN TAKEOUT-LIKE PROTEIN"/>
    <property type="match status" value="1"/>
</dbReference>
<evidence type="ECO:0000256" key="3">
    <source>
        <dbReference type="ARBA" id="ARBA00060902"/>
    </source>
</evidence>
<keyword evidence="2" id="KW-0090">Biological rhythms</keyword>
<dbReference type="AlphaFoldDB" id="A0A1I8MGU8"/>
<evidence type="ECO:0000256" key="1">
    <source>
        <dbReference type="ARBA" id="ARBA00022729"/>
    </source>
</evidence>
<accession>A0A1I8MGU8</accession>
<reference evidence="4" key="1">
    <citation type="submission" date="2020-05" db="UniProtKB">
        <authorList>
            <consortium name="EnsemblMetazoa"/>
        </authorList>
    </citation>
    <scope>IDENTIFICATION</scope>
    <source>
        <strain evidence="4">Aabys</strain>
    </source>
</reference>
<organism evidence="4">
    <name type="scientific">Musca domestica</name>
    <name type="common">House fly</name>
    <dbReference type="NCBI Taxonomy" id="7370"/>
    <lineage>
        <taxon>Eukaryota</taxon>
        <taxon>Metazoa</taxon>
        <taxon>Ecdysozoa</taxon>
        <taxon>Arthropoda</taxon>
        <taxon>Hexapoda</taxon>
        <taxon>Insecta</taxon>
        <taxon>Pterygota</taxon>
        <taxon>Neoptera</taxon>
        <taxon>Endopterygota</taxon>
        <taxon>Diptera</taxon>
        <taxon>Brachycera</taxon>
        <taxon>Muscomorpha</taxon>
        <taxon>Muscoidea</taxon>
        <taxon>Muscidae</taxon>
        <taxon>Musca</taxon>
    </lineage>
</organism>
<dbReference type="Pfam" id="PF06585">
    <property type="entry name" value="JHBP"/>
    <property type="match status" value="1"/>
</dbReference>
<evidence type="ECO:0008006" key="5">
    <source>
        <dbReference type="Google" id="ProtNLM"/>
    </source>
</evidence>
<dbReference type="Gene3D" id="3.15.10.30">
    <property type="entry name" value="Haemolymph juvenile hormone binding protein"/>
    <property type="match status" value="1"/>
</dbReference>
<name>A0A1I8MGU8_MUSDO</name>
<protein>
    <recommendedName>
        <fullName evidence="5">Hemolymph juvenile hormone binding protein (JHBP)</fullName>
    </recommendedName>
</protein>
<dbReference type="SMART" id="SM00700">
    <property type="entry name" value="JHBP"/>
    <property type="match status" value="1"/>
</dbReference>
<dbReference type="VEuPathDB" id="VectorBase:MDOA004755"/>
<dbReference type="STRING" id="7370.A0A1I8MGU8"/>
<dbReference type="GO" id="GO:0007623">
    <property type="term" value="P:circadian rhythm"/>
    <property type="evidence" value="ECO:0007669"/>
    <property type="project" value="UniProtKB-ARBA"/>
</dbReference>
<dbReference type="EnsemblMetazoa" id="MDOA004755-RA">
    <property type="protein sequence ID" value="MDOA004755-PA"/>
    <property type="gene ID" value="MDOA004755"/>
</dbReference>